<feature type="region of interest" description="Disordered" evidence="1">
    <location>
        <begin position="254"/>
        <end position="273"/>
    </location>
</feature>
<evidence type="ECO:0000313" key="2">
    <source>
        <dbReference type="EMBL" id="KZS99356.1"/>
    </source>
</evidence>
<keyword evidence="4" id="KW-1185">Reference proteome</keyword>
<dbReference type="EMBL" id="KV427867">
    <property type="protein sequence ID" value="KZS99461.1"/>
    <property type="molecule type" value="Genomic_DNA"/>
</dbReference>
<evidence type="ECO:0000256" key="1">
    <source>
        <dbReference type="SAM" id="MobiDB-lite"/>
    </source>
</evidence>
<protein>
    <submittedName>
        <fullName evidence="3">Uncharacterized protein</fullName>
    </submittedName>
</protein>
<accession>A0A165AQM0</accession>
<sequence>MPYYAVQSHGQQEVDKRRGACPGRATRGRNQVRPSRPACLVNCCILISKFSPSSLYTPGTHTSRDVDGIFDVSTKRQSSAEATIVDTYTPGIERQIRRVVSCSPIKMSLGTSSPSRQVAAQLRSVCVSGEHMQPCIMQISAIDGRNHSWPSLAAHFVDCCIRTANLSPASPYAPGIHTSHEIDGILGENRATESRDRPTRQAPGSSRRCIAHRSKRFPVLAVRRVKSHTVHASGIHTSGQVDGILDANNAIERRGRPTRHAHTNDGAAGAQEW</sequence>
<feature type="region of interest" description="Disordered" evidence="1">
    <location>
        <begin position="187"/>
        <end position="208"/>
    </location>
</feature>
<gene>
    <name evidence="3" type="ORF">LAESUDRAFT_765508</name>
    <name evidence="2" type="ORF">LAESUDRAFT_765639</name>
</gene>
<dbReference type="Proteomes" id="UP000076871">
    <property type="component" value="Unassembled WGS sequence"/>
</dbReference>
<dbReference type="GeneID" id="63830726"/>
<dbReference type="EMBL" id="KV427984">
    <property type="protein sequence ID" value="KZS99356.1"/>
    <property type="molecule type" value="Genomic_DNA"/>
</dbReference>
<proteinExistence type="predicted"/>
<evidence type="ECO:0000313" key="4">
    <source>
        <dbReference type="Proteomes" id="UP000076871"/>
    </source>
</evidence>
<reference evidence="3 4" key="1">
    <citation type="journal article" date="2016" name="Mol. Biol. Evol.">
        <title>Comparative Genomics of Early-Diverging Mushroom-Forming Fungi Provides Insights into the Origins of Lignocellulose Decay Capabilities.</title>
        <authorList>
            <person name="Nagy L.G."/>
            <person name="Riley R."/>
            <person name="Tritt A."/>
            <person name="Adam C."/>
            <person name="Daum C."/>
            <person name="Floudas D."/>
            <person name="Sun H."/>
            <person name="Yadav J.S."/>
            <person name="Pangilinan J."/>
            <person name="Larsson K.H."/>
            <person name="Matsuura K."/>
            <person name="Barry K."/>
            <person name="Labutti K."/>
            <person name="Kuo R."/>
            <person name="Ohm R.A."/>
            <person name="Bhattacharya S.S."/>
            <person name="Shirouzu T."/>
            <person name="Yoshinaga Y."/>
            <person name="Martin F.M."/>
            <person name="Grigoriev I.V."/>
            <person name="Hibbett D.S."/>
        </authorList>
    </citation>
    <scope>NUCLEOTIDE SEQUENCE [LARGE SCALE GENOMIC DNA]</scope>
    <source>
        <strain evidence="3 4">93-53</strain>
    </source>
</reference>
<evidence type="ECO:0000313" key="3">
    <source>
        <dbReference type="EMBL" id="KZS99461.1"/>
    </source>
</evidence>
<feature type="compositionally biased region" description="Basic and acidic residues" evidence="1">
    <location>
        <begin position="190"/>
        <end position="199"/>
    </location>
</feature>
<dbReference type="AlphaFoldDB" id="A0A165AQM0"/>
<dbReference type="RefSeq" id="XP_040757202.1">
    <property type="nucleotide sequence ID" value="XM_040913698.1"/>
</dbReference>
<organism evidence="3 4">
    <name type="scientific">Laetiporus sulphureus 93-53</name>
    <dbReference type="NCBI Taxonomy" id="1314785"/>
    <lineage>
        <taxon>Eukaryota</taxon>
        <taxon>Fungi</taxon>
        <taxon>Dikarya</taxon>
        <taxon>Basidiomycota</taxon>
        <taxon>Agaricomycotina</taxon>
        <taxon>Agaricomycetes</taxon>
        <taxon>Polyporales</taxon>
        <taxon>Laetiporus</taxon>
    </lineage>
</organism>
<name>A0A165AQM0_9APHY</name>